<evidence type="ECO:0000256" key="10">
    <source>
        <dbReference type="ARBA" id="ARBA00023136"/>
    </source>
</evidence>
<comment type="similarity">
    <text evidence="2">Belongs to the ABC transporter superfamily. ABCC family. Conjugate transporter (TC 3.A.1.208) subfamily.</text>
</comment>
<keyword evidence="9 12" id="KW-1133">Transmembrane helix</keyword>
<feature type="transmembrane region" description="Helical" evidence="12">
    <location>
        <begin position="687"/>
        <end position="713"/>
    </location>
</feature>
<comment type="caution">
    <text evidence="15">The sequence shown here is derived from an EMBL/GenBank/DDBJ whole genome shotgun (WGS) entry which is preliminary data.</text>
</comment>
<keyword evidence="6" id="KW-0547">Nucleotide-binding</keyword>
<dbReference type="GO" id="GO:0000329">
    <property type="term" value="C:fungal-type vacuole membrane"/>
    <property type="evidence" value="ECO:0007669"/>
    <property type="project" value="UniProtKB-ARBA"/>
</dbReference>
<name>A0AAN6GF87_9BASI</name>
<feature type="transmembrane region" description="Helical" evidence="12">
    <location>
        <begin position="468"/>
        <end position="487"/>
    </location>
</feature>
<keyword evidence="3" id="KW-0813">Transport</keyword>
<evidence type="ECO:0000256" key="4">
    <source>
        <dbReference type="ARBA" id="ARBA00022692"/>
    </source>
</evidence>
<accession>A0AAN6GF87</accession>
<dbReference type="CDD" id="cd03244">
    <property type="entry name" value="ABCC_MRP_domain2"/>
    <property type="match status" value="1"/>
</dbReference>
<feature type="transmembrane region" description="Helical" evidence="12">
    <location>
        <begin position="1232"/>
        <end position="1262"/>
    </location>
</feature>
<dbReference type="PANTHER" id="PTHR24223:SF443">
    <property type="entry name" value="MULTIDRUG-RESISTANCE LIKE PROTEIN 1, ISOFORM I"/>
    <property type="match status" value="1"/>
</dbReference>
<feature type="transmembrane region" description="Helical" evidence="12">
    <location>
        <begin position="208"/>
        <end position="226"/>
    </location>
</feature>
<feature type="transmembrane region" description="Helical" evidence="12">
    <location>
        <begin position="655"/>
        <end position="675"/>
    </location>
</feature>
<dbReference type="CDD" id="cd18595">
    <property type="entry name" value="ABC_6TM_MRP1_2_3_6_D1_like"/>
    <property type="match status" value="1"/>
</dbReference>
<dbReference type="Gene3D" id="1.20.1560.10">
    <property type="entry name" value="ABC transporter type 1, transmembrane domain"/>
    <property type="match status" value="2"/>
</dbReference>
<feature type="transmembrane region" description="Helical" evidence="12">
    <location>
        <begin position="1097"/>
        <end position="1119"/>
    </location>
</feature>
<comment type="subcellular location">
    <subcellularLocation>
        <location evidence="1">Vacuole membrane</location>
        <topology evidence="1">Multi-pass membrane protein</topology>
    </subcellularLocation>
</comment>
<dbReference type="PROSITE" id="PS00211">
    <property type="entry name" value="ABC_TRANSPORTER_1"/>
    <property type="match status" value="2"/>
</dbReference>
<sequence length="1671" mass="183501">MTDDFASSIPLVDVGQPAVGLQAKAGQIVFSTLRGFLSLPTSATPCLNDSAISFASSTGKDVGGAACAVTTSGTAFRLADLCTNAEGWGPVSPDRVLDFTPCFQLAAFWAGPTLLLALFGAAVLAFDSRKPKRELTKLSKRLLALKQALVLGLCKVTTLTLSLTYATEARPIRSLVFWVAILNLLGYILIVPVQYYNHTRNRRSSDLLLIYWPLHTIAAALLLHTSLTAPSPPLRQQIYSFVLLCVRAGLGILIFAIECAGVEVGQSASADHAAKWSSIPGAAETGNAPGLNSGSNGNAATNGKLKAYSNGQSHGAEASESAITFASEDNEDVENAPLPRDSDGKRECPENTANLYSRLTFYWMQPLFSLGRKKFLTEDDMYALPPNDDCESLGEHFTKWWEKTRNKKTGKGRIWITLAYAYGSPFAVGGVFKACQDIAAFAQPQILRLLLQFVQTWDDPQKRQPAEVGYLLSISLFAVAVLQTAFLHQYFQRSFATGLRVRSGLITTIYKKSLRLSNDARAGRATGDIVNLMSVDANRLQELATYLHVIWSAFFQMALAFVSLAFLLGWPAFVGVGVMIVGIPINTLIARITKKLSERQMKVRDARTRLMGEILSNIKSIKLFAWEDAFTKKLNDVRNERELKLLRKSGTINSAFNFLWTGIPFTVSLATFATYTLVTKEELTPDIIFPALSLFSLLQFPLFMVASMISSVIQAQVSAARLATFLDSSELDPNARQVILPGQKKPAGTPARPGDPLLAIEDPNSPAREPERGDVVVSVKNLEAKWSPSQPVPTLQDIDLTVKKGELLCVLGRVGDGKSSLLSAILGEMHRTDGEVVVRGRTAYFSQGGWCMGASIRENITFGLKFDPDFYDLVLEACALKPDLAILPDGDRTEIGERGVSLSGGQRARVALARVVYSRADIICLDDPLAAVDANVGAHIFERVIGPNGLLKNRARILTLNTVSVLPKADQIISIRRGTIMDERGTYDEIMAKKGELYALITGLGKQPARETVEDAVDAPESIEVQDSDRTIGDDIPHEDVRPTLRERRISTSSMPRPSPLTKRQVKLETIRQLRETTAPAENRERGRVKGEVYRKYLTSASTWGVALYMVSQVTSYAVQIGRDVVLKQWGAENASPKGPHHPASFWLTLYAVAGYLSAALMSVAPFLLYGWLVIMSSRKFHDNLFRSVIRSPLQYFEITPSGRLLNLFSRDVNVIDETLPRVIHSAIRTGVVVLGVIIVITYSVPAFIFAIVPLGIAYWYILQYYLSTSRELKRLDSISKSPIFQFFNETLGGLSVIRAFSQEARFIATSDSRVDRNQECYLPTVTSNRWLAVRIEAIGSSIILMASLLAVIVKVTNGKMDAGLLGLMMSQTLNTTQALNWVVRSFSEVEQNVVSVERILSYSSLQPEAPYEIPETKPASNWPDKGEIQLKDYSTRYRSGLPLCLKKLSINIKAGERIGVVGRTGAGKSSLTLALFRIIEASEGSIFIDGVETNKIGLKDLRQGLSIIPQDPQLWEGTLRENLDPTGRSDDAALWAALESAHLREHVNSMEGRLDTMLSEGGSNLSAGQRQLVCIARAFLRRSNKILVLDEATSSIDLDTDAKLQQIVRTEFKGTTITVAHRLNTIMDSSRVLVLKDGQVEEFDTPEKLLADKTSTFFSMAYEAGLVKGK</sequence>
<feature type="transmembrane region" description="Helical" evidence="12">
    <location>
        <begin position="572"/>
        <end position="592"/>
    </location>
</feature>
<dbReference type="Pfam" id="PF00005">
    <property type="entry name" value="ABC_tran"/>
    <property type="match status" value="2"/>
</dbReference>
<dbReference type="Proteomes" id="UP001176521">
    <property type="component" value="Unassembled WGS sequence"/>
</dbReference>
<keyword evidence="4 12" id="KW-0812">Transmembrane</keyword>
<dbReference type="SUPFAM" id="SSF52540">
    <property type="entry name" value="P-loop containing nucleoside triphosphate hydrolases"/>
    <property type="match status" value="2"/>
</dbReference>
<evidence type="ECO:0000259" key="13">
    <source>
        <dbReference type="PROSITE" id="PS50893"/>
    </source>
</evidence>
<evidence type="ECO:0000256" key="3">
    <source>
        <dbReference type="ARBA" id="ARBA00022448"/>
    </source>
</evidence>
<keyword evidence="7" id="KW-0067">ATP-binding</keyword>
<gene>
    <name evidence="15" type="ORF">OC842_002852</name>
</gene>
<feature type="transmembrane region" description="Helical" evidence="12">
    <location>
        <begin position="414"/>
        <end position="432"/>
    </location>
</feature>
<dbReference type="CDD" id="cd18603">
    <property type="entry name" value="ABC_6TM_MRP1_2_3_6_D2_like"/>
    <property type="match status" value="1"/>
</dbReference>
<feature type="transmembrane region" description="Helical" evidence="12">
    <location>
        <begin position="147"/>
        <end position="166"/>
    </location>
</feature>
<feature type="transmembrane region" description="Helical" evidence="12">
    <location>
        <begin position="238"/>
        <end position="257"/>
    </location>
</feature>
<feature type="transmembrane region" description="Helical" evidence="12">
    <location>
        <begin position="543"/>
        <end position="566"/>
    </location>
</feature>
<dbReference type="Pfam" id="PF24357">
    <property type="entry name" value="TMD0_ABC"/>
    <property type="match status" value="1"/>
</dbReference>
<dbReference type="InterPro" id="IPR027417">
    <property type="entry name" value="P-loop_NTPase"/>
</dbReference>
<dbReference type="GO" id="GO:0016887">
    <property type="term" value="F:ATP hydrolysis activity"/>
    <property type="evidence" value="ECO:0007669"/>
    <property type="project" value="InterPro"/>
</dbReference>
<evidence type="ECO:0008006" key="17">
    <source>
        <dbReference type="Google" id="ProtNLM"/>
    </source>
</evidence>
<dbReference type="FunFam" id="1.20.1560.10:FF:000078">
    <property type="entry name" value="Unplaced genomic scaffold supercont1.1, whole genome shotgun sequence"/>
    <property type="match status" value="1"/>
</dbReference>
<evidence type="ECO:0000256" key="7">
    <source>
        <dbReference type="ARBA" id="ARBA00022840"/>
    </source>
</evidence>
<dbReference type="PROSITE" id="PS50893">
    <property type="entry name" value="ABC_TRANSPORTER_2"/>
    <property type="match status" value="2"/>
</dbReference>
<evidence type="ECO:0000256" key="9">
    <source>
        <dbReference type="ARBA" id="ARBA00022989"/>
    </source>
</evidence>
<proteinExistence type="inferred from homology"/>
<dbReference type="PROSITE" id="PS50929">
    <property type="entry name" value="ABC_TM1F"/>
    <property type="match status" value="2"/>
</dbReference>
<evidence type="ECO:0000259" key="14">
    <source>
        <dbReference type="PROSITE" id="PS50929"/>
    </source>
</evidence>
<evidence type="ECO:0000313" key="15">
    <source>
        <dbReference type="EMBL" id="KAK0533792.1"/>
    </source>
</evidence>
<feature type="transmembrane region" description="Helical" evidence="12">
    <location>
        <begin position="106"/>
        <end position="126"/>
    </location>
</feature>
<dbReference type="EMBL" id="JAPDMQ010000130">
    <property type="protein sequence ID" value="KAK0533792.1"/>
    <property type="molecule type" value="Genomic_DNA"/>
</dbReference>
<dbReference type="SMART" id="SM00382">
    <property type="entry name" value="AAA"/>
    <property type="match status" value="2"/>
</dbReference>
<evidence type="ECO:0000256" key="2">
    <source>
        <dbReference type="ARBA" id="ARBA00009726"/>
    </source>
</evidence>
<dbReference type="FunFam" id="3.40.50.300:FF:000565">
    <property type="entry name" value="ABC bile acid transporter"/>
    <property type="match status" value="1"/>
</dbReference>
<evidence type="ECO:0000256" key="12">
    <source>
        <dbReference type="SAM" id="Phobius"/>
    </source>
</evidence>
<dbReference type="GO" id="GO:0140359">
    <property type="term" value="F:ABC-type transporter activity"/>
    <property type="evidence" value="ECO:0007669"/>
    <property type="project" value="InterPro"/>
</dbReference>
<evidence type="ECO:0000256" key="11">
    <source>
        <dbReference type="SAM" id="MobiDB-lite"/>
    </source>
</evidence>
<dbReference type="InterPro" id="IPR017871">
    <property type="entry name" value="ABC_transporter-like_CS"/>
</dbReference>
<evidence type="ECO:0000256" key="1">
    <source>
        <dbReference type="ARBA" id="ARBA00004128"/>
    </source>
</evidence>
<feature type="domain" description="ABC transmembrane type-1" evidence="14">
    <location>
        <begin position="1139"/>
        <end position="1392"/>
    </location>
</feature>
<dbReference type="FunFam" id="3.40.50.300:FF:000450">
    <property type="entry name" value="ABC transporter C family member 2"/>
    <property type="match status" value="1"/>
</dbReference>
<feature type="compositionally biased region" description="Basic and acidic residues" evidence="11">
    <location>
        <begin position="340"/>
        <end position="349"/>
    </location>
</feature>
<feature type="region of interest" description="Disordered" evidence="11">
    <location>
        <begin position="325"/>
        <end position="349"/>
    </location>
</feature>
<dbReference type="InterPro" id="IPR003593">
    <property type="entry name" value="AAA+_ATPase"/>
</dbReference>
<evidence type="ECO:0000256" key="5">
    <source>
        <dbReference type="ARBA" id="ARBA00022737"/>
    </source>
</evidence>
<dbReference type="InterPro" id="IPR050173">
    <property type="entry name" value="ABC_transporter_C-like"/>
</dbReference>
<feature type="domain" description="ABC transporter" evidence="13">
    <location>
        <begin position="777"/>
        <end position="1003"/>
    </location>
</feature>
<feature type="transmembrane region" description="Helical" evidence="12">
    <location>
        <begin position="172"/>
        <end position="196"/>
    </location>
</feature>
<keyword evidence="16" id="KW-1185">Reference proteome</keyword>
<keyword evidence="10 12" id="KW-0472">Membrane</keyword>
<dbReference type="SUPFAM" id="SSF90123">
    <property type="entry name" value="ABC transporter transmembrane region"/>
    <property type="match status" value="2"/>
</dbReference>
<evidence type="ECO:0000256" key="8">
    <source>
        <dbReference type="ARBA" id="ARBA00022967"/>
    </source>
</evidence>
<dbReference type="InterPro" id="IPR003439">
    <property type="entry name" value="ABC_transporter-like_ATP-bd"/>
</dbReference>
<dbReference type="FunFam" id="1.20.1560.10:FF:000010">
    <property type="entry name" value="Multidrug resistance-associated ABC transporter"/>
    <property type="match status" value="1"/>
</dbReference>
<keyword evidence="8" id="KW-1278">Translocase</keyword>
<dbReference type="InterPro" id="IPR011527">
    <property type="entry name" value="ABC1_TM_dom"/>
</dbReference>
<dbReference type="Gene3D" id="3.40.50.300">
    <property type="entry name" value="P-loop containing nucleotide triphosphate hydrolases"/>
    <property type="match status" value="2"/>
</dbReference>
<feature type="domain" description="ABC transmembrane type-1" evidence="14">
    <location>
        <begin position="427"/>
        <end position="714"/>
    </location>
</feature>
<protein>
    <recommendedName>
        <fullName evidence="17">Metal resistance protein YCF1</fullName>
    </recommendedName>
</protein>
<dbReference type="CDD" id="cd03250">
    <property type="entry name" value="ABCC_MRP_domain1"/>
    <property type="match status" value="1"/>
</dbReference>
<dbReference type="InterPro" id="IPR036640">
    <property type="entry name" value="ABC1_TM_sf"/>
</dbReference>
<feature type="domain" description="ABC transporter" evidence="13">
    <location>
        <begin position="1429"/>
        <end position="1663"/>
    </location>
</feature>
<dbReference type="PANTHER" id="PTHR24223">
    <property type="entry name" value="ATP-BINDING CASSETTE SUB-FAMILY C"/>
    <property type="match status" value="1"/>
</dbReference>
<feature type="transmembrane region" description="Helical" evidence="12">
    <location>
        <begin position="1146"/>
        <end position="1175"/>
    </location>
</feature>
<dbReference type="Pfam" id="PF00664">
    <property type="entry name" value="ABC_membrane"/>
    <property type="match status" value="2"/>
</dbReference>
<keyword evidence="5" id="KW-0677">Repeat</keyword>
<evidence type="ECO:0000313" key="16">
    <source>
        <dbReference type="Proteomes" id="UP001176521"/>
    </source>
</evidence>
<feature type="transmembrane region" description="Helical" evidence="12">
    <location>
        <begin position="1332"/>
        <end position="1354"/>
    </location>
</feature>
<evidence type="ECO:0000256" key="6">
    <source>
        <dbReference type="ARBA" id="ARBA00022741"/>
    </source>
</evidence>
<dbReference type="InterPro" id="IPR056227">
    <property type="entry name" value="TMD0_ABC"/>
</dbReference>
<organism evidence="15 16">
    <name type="scientific">Tilletia horrida</name>
    <dbReference type="NCBI Taxonomy" id="155126"/>
    <lineage>
        <taxon>Eukaryota</taxon>
        <taxon>Fungi</taxon>
        <taxon>Dikarya</taxon>
        <taxon>Basidiomycota</taxon>
        <taxon>Ustilaginomycotina</taxon>
        <taxon>Exobasidiomycetes</taxon>
        <taxon>Tilletiales</taxon>
        <taxon>Tilletiaceae</taxon>
        <taxon>Tilletia</taxon>
    </lineage>
</organism>
<dbReference type="GO" id="GO:0005524">
    <property type="term" value="F:ATP binding"/>
    <property type="evidence" value="ECO:0007669"/>
    <property type="project" value="UniProtKB-KW"/>
</dbReference>
<reference evidence="15" key="1">
    <citation type="journal article" date="2023" name="PhytoFront">
        <title>Draft Genome Resources of Seven Strains of Tilletia horrida, Causal Agent of Kernel Smut of Rice.</title>
        <authorList>
            <person name="Khanal S."/>
            <person name="Antony Babu S."/>
            <person name="Zhou X.G."/>
        </authorList>
    </citation>
    <scope>NUCLEOTIDE SEQUENCE</scope>
    <source>
        <strain evidence="15">TX3</strain>
    </source>
</reference>